<dbReference type="AlphaFoldDB" id="A0A0H5NUB7"/>
<dbReference type="KEGG" id="nfr:ERS450000_03303"/>
<gene>
    <name evidence="2" type="ORF">ERS450000_03303</name>
</gene>
<dbReference type="RefSeq" id="WP_011207346.1">
    <property type="nucleotide sequence ID" value="NZ_CAACYE020000001.1"/>
</dbReference>
<dbReference type="OMA" id="CKQAANR"/>
<dbReference type="EMBL" id="LN868938">
    <property type="protein sequence ID" value="CRY79067.1"/>
    <property type="molecule type" value="Genomic_DNA"/>
</dbReference>
<organism evidence="2 3">
    <name type="scientific">Nocardia farcinica</name>
    <dbReference type="NCBI Taxonomy" id="37329"/>
    <lineage>
        <taxon>Bacteria</taxon>
        <taxon>Bacillati</taxon>
        <taxon>Actinomycetota</taxon>
        <taxon>Actinomycetes</taxon>
        <taxon>Mycobacteriales</taxon>
        <taxon>Nocardiaceae</taxon>
        <taxon>Nocardia</taxon>
    </lineage>
</organism>
<feature type="region of interest" description="Disordered" evidence="1">
    <location>
        <begin position="90"/>
        <end position="112"/>
    </location>
</feature>
<accession>A0A0H5NUB7</accession>
<feature type="compositionally biased region" description="Basic and acidic residues" evidence="1">
    <location>
        <begin position="103"/>
        <end position="112"/>
    </location>
</feature>
<dbReference type="GeneID" id="61131643"/>
<name>A0A0H5NUB7_NOCFR</name>
<dbReference type="Gene3D" id="3.30.1310.10">
    <property type="entry name" value="Nucleoid-associated protein YbaB-like domain"/>
    <property type="match status" value="1"/>
</dbReference>
<evidence type="ECO:0008006" key="4">
    <source>
        <dbReference type="Google" id="ProtNLM"/>
    </source>
</evidence>
<protein>
    <recommendedName>
        <fullName evidence="4">YbaB/EbfC DNA-binding family protein</fullName>
    </recommendedName>
</protein>
<evidence type="ECO:0000313" key="3">
    <source>
        <dbReference type="Proteomes" id="UP000057820"/>
    </source>
</evidence>
<proteinExistence type="predicted"/>
<sequence length="112" mass="12283">MSEQQGPVEWTASSRDGSITVRTTEQGLPRGIAIEPAELRRDPADLAAQVLRLCKQAANRAGVARREQLTAAGMAPEMLALLGLPTQEQVAGQELADEEEYEDQPRSWLREV</sequence>
<dbReference type="Proteomes" id="UP000057820">
    <property type="component" value="Chromosome 1"/>
</dbReference>
<evidence type="ECO:0000256" key="1">
    <source>
        <dbReference type="SAM" id="MobiDB-lite"/>
    </source>
</evidence>
<evidence type="ECO:0000313" key="2">
    <source>
        <dbReference type="EMBL" id="CRY79067.1"/>
    </source>
</evidence>
<reference evidence="3" key="1">
    <citation type="submission" date="2015-03" db="EMBL/GenBank/DDBJ databases">
        <authorList>
            <consortium name="Pathogen Informatics"/>
        </authorList>
    </citation>
    <scope>NUCLEOTIDE SEQUENCE [LARGE SCALE GENOMIC DNA]</scope>
    <source>
        <strain evidence="3">NCTC11134</strain>
    </source>
</reference>
<feature type="region of interest" description="Disordered" evidence="1">
    <location>
        <begin position="1"/>
        <end position="24"/>
    </location>
</feature>
<dbReference type="InterPro" id="IPR036894">
    <property type="entry name" value="YbaB-like_sf"/>
</dbReference>